<dbReference type="InterPro" id="IPR044730">
    <property type="entry name" value="RNase_H-like_dom_plant"/>
</dbReference>
<dbReference type="SUPFAM" id="SSF54928">
    <property type="entry name" value="RNA-binding domain, RBD"/>
    <property type="match status" value="1"/>
</dbReference>
<feature type="compositionally biased region" description="Polar residues" evidence="2">
    <location>
        <begin position="8"/>
        <end position="17"/>
    </location>
</feature>
<comment type="caution">
    <text evidence="5">The sequence shown here is derived from an EMBL/GenBank/DDBJ whole genome shotgun (WGS) entry which is preliminary data.</text>
</comment>
<evidence type="ECO:0000256" key="2">
    <source>
        <dbReference type="SAM" id="MobiDB-lite"/>
    </source>
</evidence>
<sequence length="1136" mass="129346">MEKKRQSAAHNRFSNGFSGKGAAAWRPKSTRYQHLNKVHNQIVTKAKVDWRSHFFSVFVGNLHGNTTLRMLWQFFKDFGVIVDAFIPHQHRLGAKFAFVKFRTKEEANRAIMLGNGGRILNHQIRVCHAKPGKSNLGIVQYAHKEIHENLSDTNRYRGAKVDGRLFTEVVAEKSLSEGRRSKEVSLDSVVPQDDMTWLHRSAKGRLRSVVYYKIIEASLIQQGVHVSLIPICDLDILITFMSSEEMAMFLQEYPRILKCEVTTKCKLMDADWIEVEVDNKAKISSLITGKADNIKFSIGVSIVNLKLVPVFTPVLNDESSASSEESPENSPLSVGQTTLQYSRDSFNSLGIFFGDDERIKGNFYSPLNIELASHENDHAKGDLIENKEELNGANSQLSEDVDFVQETTLESNGPKELDKDINILEASISDSDITQRNKNLRIEVEKTLEVGSKLGIDFGEDRNLLIQALIATWNIRGIGRKEKRNAVRKLVFKEKLDMIHLQETKSSSADTRQSEDLWEKLSEIKPCIKHWYFSNFGANDKLIKNLEEEIHTLEISCQNGIVNIEKHEKLLSLRGELWRRLNRIEKLDWQGNVVEDPSDIKNYVADFFEAHFNKKETFKLQQLDMQVKTLSDESRSWLERSFSEEEIFAAIQSCDGDKALGPDSLEQLLNIKRILRCFQLISGLKINFNKSSLIAVGLDLQIVEQWAATINCKVGSLPCKYLGLLLGARHAATTVWKSVVEGFKAKLESCRSTFLSLGGRITMIKKMHLVEWNVVCKPKEKGGLGIVDLHVRNRALLNKWLWRFADDRQALSRQLIVDKYGLDSRDLFPKIDCPSRYSKLWLGILKPLIGNDSFASTLKSGIQLCFGDGNNIKFWTDVWISKSSLKEAFPRIYALATNKEGRVCDYGTWGESGWEWRIELRRPLLDWEKDLWKSLMSILDGFTPSYRLKDKLIWKFTPSGRVPVKAELARRGVIDWRDAKSPLCLKEIETSVCVVRKALKLFDLIRTSLVWWMMARWPNHPQYFVDLYRFPFLASIFSTVKSKEAVQASWKKPDFGVLKFNVDGAAKGKPGLAGICGILRNHQGNTLAKFSKSIGIAESNEAELLAIKEAFLIFGASRWANAYILEIETDSYNALK</sequence>
<dbReference type="InterPro" id="IPR002156">
    <property type="entry name" value="RNaseH_domain"/>
</dbReference>
<dbReference type="SMART" id="SM00360">
    <property type="entry name" value="RRM"/>
    <property type="match status" value="1"/>
</dbReference>
<dbReference type="SUPFAM" id="SSF53098">
    <property type="entry name" value="Ribonuclease H-like"/>
    <property type="match status" value="1"/>
</dbReference>
<dbReference type="Gene3D" id="3.60.10.10">
    <property type="entry name" value="Endonuclease/exonuclease/phosphatase"/>
    <property type="match status" value="1"/>
</dbReference>
<dbReference type="InterPro" id="IPR036691">
    <property type="entry name" value="Endo/exonu/phosph_ase_sf"/>
</dbReference>
<dbReference type="CDD" id="cd00590">
    <property type="entry name" value="RRM_SF"/>
    <property type="match status" value="1"/>
</dbReference>
<feature type="domain" description="RNase H type-1" evidence="4">
    <location>
        <begin position="1054"/>
        <end position="1136"/>
    </location>
</feature>
<dbReference type="Gramene" id="OMO58103">
    <property type="protein sequence ID" value="OMO58103"/>
    <property type="gene ID" value="CCACVL1_25585"/>
</dbReference>
<keyword evidence="6" id="KW-1185">Reference proteome</keyword>
<dbReference type="InterPro" id="IPR000504">
    <property type="entry name" value="RRM_dom"/>
</dbReference>
<evidence type="ECO:0008006" key="7">
    <source>
        <dbReference type="Google" id="ProtNLM"/>
    </source>
</evidence>
<dbReference type="PROSITE" id="PS50879">
    <property type="entry name" value="RNASE_H_1"/>
    <property type="match status" value="1"/>
</dbReference>
<dbReference type="Pfam" id="PF00076">
    <property type="entry name" value="RRM_1"/>
    <property type="match status" value="1"/>
</dbReference>
<dbReference type="SUPFAM" id="SSF56219">
    <property type="entry name" value="DNase I-like"/>
    <property type="match status" value="1"/>
</dbReference>
<proteinExistence type="predicted"/>
<feature type="region of interest" description="Disordered" evidence="2">
    <location>
        <begin position="1"/>
        <end position="23"/>
    </location>
</feature>
<reference evidence="5 6" key="1">
    <citation type="submission" date="2013-09" db="EMBL/GenBank/DDBJ databases">
        <title>Corchorus capsularis genome sequencing.</title>
        <authorList>
            <person name="Alam M."/>
            <person name="Haque M.S."/>
            <person name="Islam M.S."/>
            <person name="Emdad E.M."/>
            <person name="Islam M.M."/>
            <person name="Ahmed B."/>
            <person name="Halim A."/>
            <person name="Hossen Q.M.M."/>
            <person name="Hossain M.Z."/>
            <person name="Ahmed R."/>
            <person name="Khan M.M."/>
            <person name="Islam R."/>
            <person name="Rashid M.M."/>
            <person name="Khan S.A."/>
            <person name="Rahman M.S."/>
            <person name="Alam M."/>
        </authorList>
    </citation>
    <scope>NUCLEOTIDE SEQUENCE [LARGE SCALE GENOMIC DNA]</scope>
    <source>
        <strain evidence="6">cv. CVL-1</strain>
        <tissue evidence="5">Whole seedling</tissue>
    </source>
</reference>
<keyword evidence="1" id="KW-0694">RNA-binding</keyword>
<organism evidence="5 6">
    <name type="scientific">Corchorus capsularis</name>
    <name type="common">Jute</name>
    <dbReference type="NCBI Taxonomy" id="210143"/>
    <lineage>
        <taxon>Eukaryota</taxon>
        <taxon>Viridiplantae</taxon>
        <taxon>Streptophyta</taxon>
        <taxon>Embryophyta</taxon>
        <taxon>Tracheophyta</taxon>
        <taxon>Spermatophyta</taxon>
        <taxon>Magnoliopsida</taxon>
        <taxon>eudicotyledons</taxon>
        <taxon>Gunneridae</taxon>
        <taxon>Pentapetalae</taxon>
        <taxon>rosids</taxon>
        <taxon>malvids</taxon>
        <taxon>Malvales</taxon>
        <taxon>Malvaceae</taxon>
        <taxon>Grewioideae</taxon>
        <taxon>Apeibeae</taxon>
        <taxon>Corchorus</taxon>
    </lineage>
</organism>
<dbReference type="Gene3D" id="3.30.420.10">
    <property type="entry name" value="Ribonuclease H-like superfamily/Ribonuclease H"/>
    <property type="match status" value="1"/>
</dbReference>
<dbReference type="InterPro" id="IPR036397">
    <property type="entry name" value="RNaseH_sf"/>
</dbReference>
<dbReference type="GO" id="GO:0004523">
    <property type="term" value="F:RNA-DNA hybrid ribonuclease activity"/>
    <property type="evidence" value="ECO:0007669"/>
    <property type="project" value="InterPro"/>
</dbReference>
<dbReference type="EMBL" id="AWWV01014253">
    <property type="protein sequence ID" value="OMO58103.1"/>
    <property type="molecule type" value="Genomic_DNA"/>
</dbReference>
<dbReference type="AlphaFoldDB" id="A0A1R3GJ44"/>
<dbReference type="PROSITE" id="PS50102">
    <property type="entry name" value="RRM"/>
    <property type="match status" value="1"/>
</dbReference>
<gene>
    <name evidence="5" type="ORF">CCACVL1_25585</name>
</gene>
<evidence type="ECO:0000259" key="4">
    <source>
        <dbReference type="PROSITE" id="PS50879"/>
    </source>
</evidence>
<dbReference type="OrthoDB" id="1002578at2759"/>
<dbReference type="CDD" id="cd06222">
    <property type="entry name" value="RNase_H_like"/>
    <property type="match status" value="1"/>
</dbReference>
<evidence type="ECO:0000313" key="6">
    <source>
        <dbReference type="Proteomes" id="UP000188268"/>
    </source>
</evidence>
<dbReference type="InterPro" id="IPR012337">
    <property type="entry name" value="RNaseH-like_sf"/>
</dbReference>
<evidence type="ECO:0000256" key="1">
    <source>
        <dbReference type="PROSITE-ProRule" id="PRU00176"/>
    </source>
</evidence>
<dbReference type="Proteomes" id="UP000188268">
    <property type="component" value="Unassembled WGS sequence"/>
</dbReference>
<dbReference type="InterPro" id="IPR012677">
    <property type="entry name" value="Nucleotide-bd_a/b_plait_sf"/>
</dbReference>
<protein>
    <recommendedName>
        <fullName evidence="7">RRM domain-containing protein</fullName>
    </recommendedName>
</protein>
<accession>A0A1R3GJ44</accession>
<dbReference type="PANTHER" id="PTHR33116">
    <property type="entry name" value="REVERSE TRANSCRIPTASE ZINC-BINDING DOMAIN-CONTAINING PROTEIN-RELATED-RELATED"/>
    <property type="match status" value="1"/>
</dbReference>
<feature type="domain" description="RRM" evidence="3">
    <location>
        <begin position="55"/>
        <end position="131"/>
    </location>
</feature>
<dbReference type="Gene3D" id="3.30.70.330">
    <property type="match status" value="1"/>
</dbReference>
<dbReference type="InterPro" id="IPR035979">
    <property type="entry name" value="RBD_domain_sf"/>
</dbReference>
<evidence type="ECO:0000259" key="3">
    <source>
        <dbReference type="PROSITE" id="PS50102"/>
    </source>
</evidence>
<dbReference type="GO" id="GO:0003723">
    <property type="term" value="F:RNA binding"/>
    <property type="evidence" value="ECO:0007669"/>
    <property type="project" value="UniProtKB-UniRule"/>
</dbReference>
<name>A0A1R3GJ44_COCAP</name>
<evidence type="ECO:0000313" key="5">
    <source>
        <dbReference type="EMBL" id="OMO58103.1"/>
    </source>
</evidence>
<dbReference type="PANTHER" id="PTHR33116:SF75">
    <property type="entry name" value="RIBONUCLEASE H PROTEIN"/>
    <property type="match status" value="1"/>
</dbReference>